<dbReference type="InterPro" id="IPR011006">
    <property type="entry name" value="CheY-like_superfamily"/>
</dbReference>
<evidence type="ECO:0000313" key="2">
    <source>
        <dbReference type="Proteomes" id="UP001165541"/>
    </source>
</evidence>
<dbReference type="Gene3D" id="1.25.40.10">
    <property type="entry name" value="Tetratricopeptide repeat domain"/>
    <property type="match status" value="1"/>
</dbReference>
<reference evidence="1" key="1">
    <citation type="submission" date="2022-05" db="EMBL/GenBank/DDBJ databases">
        <title>Schlegelella sp. nov., isolated from mangrove soil.</title>
        <authorList>
            <person name="Liu Y."/>
            <person name="Ge X."/>
            <person name="Liu W."/>
        </authorList>
    </citation>
    <scope>NUCLEOTIDE SEQUENCE</scope>
    <source>
        <strain evidence="1">S2-27</strain>
    </source>
</reference>
<dbReference type="Proteomes" id="UP001165541">
    <property type="component" value="Unassembled WGS sequence"/>
</dbReference>
<dbReference type="EMBL" id="JAMKFE010000001">
    <property type="protein sequence ID" value="MCM5678089.1"/>
    <property type="molecule type" value="Genomic_DNA"/>
</dbReference>
<comment type="caution">
    <text evidence="1">The sequence shown here is derived from an EMBL/GenBank/DDBJ whole genome shotgun (WGS) entry which is preliminary data.</text>
</comment>
<dbReference type="SUPFAM" id="SSF52172">
    <property type="entry name" value="CheY-like"/>
    <property type="match status" value="1"/>
</dbReference>
<dbReference type="InterPro" id="IPR011990">
    <property type="entry name" value="TPR-like_helical_dom_sf"/>
</dbReference>
<name>A0ABT0YI38_9BURK</name>
<protein>
    <recommendedName>
        <fullName evidence="3">Response regulator receiver domain-containing protein</fullName>
    </recommendedName>
</protein>
<accession>A0ABT0YI38</accession>
<sequence>MQALDAEIGNATALVIDGDTAWRSIVSAMLRNLGIGQVQTCPVAEEAQELLRVAPRDIVVCTEVPASAGRSSNLATLRAAGLLPASTMVVLICPDPVRVRHVEALELADACLQLPCTEHALGERLAQARQRQHALADVIAALQQGRHAEVDRLCRGRHATRAPYWVQALRLAAQLHLDRGDPFAAREMYEAVLASRALPWARLGLARALTLLGEPHAARALLQRLLDDHPLYADALAAWSELARHVRPVRRANRLVPVRAEPRAL</sequence>
<dbReference type="RefSeq" id="WP_251776208.1">
    <property type="nucleotide sequence ID" value="NZ_JAMKFE010000001.1"/>
</dbReference>
<evidence type="ECO:0000313" key="1">
    <source>
        <dbReference type="EMBL" id="MCM5678089.1"/>
    </source>
</evidence>
<organism evidence="1 2">
    <name type="scientific">Caldimonas mangrovi</name>
    <dbReference type="NCBI Taxonomy" id="2944811"/>
    <lineage>
        <taxon>Bacteria</taxon>
        <taxon>Pseudomonadati</taxon>
        <taxon>Pseudomonadota</taxon>
        <taxon>Betaproteobacteria</taxon>
        <taxon>Burkholderiales</taxon>
        <taxon>Sphaerotilaceae</taxon>
        <taxon>Caldimonas</taxon>
    </lineage>
</organism>
<gene>
    <name evidence="1" type="ORF">M8A51_00910</name>
</gene>
<evidence type="ECO:0008006" key="3">
    <source>
        <dbReference type="Google" id="ProtNLM"/>
    </source>
</evidence>
<dbReference type="Pfam" id="PF14559">
    <property type="entry name" value="TPR_19"/>
    <property type="match status" value="1"/>
</dbReference>
<dbReference type="SUPFAM" id="SSF48452">
    <property type="entry name" value="TPR-like"/>
    <property type="match status" value="1"/>
</dbReference>
<proteinExistence type="predicted"/>
<keyword evidence="2" id="KW-1185">Reference proteome</keyword>